<keyword evidence="5" id="KW-0472">Membrane</keyword>
<name>A0A1Y5FFM0_9BACT</name>
<comment type="caution">
    <text evidence="7">The sequence shown here is derived from an EMBL/GenBank/DDBJ whole genome shotgun (WGS) entry which is preliminary data.</text>
</comment>
<evidence type="ECO:0000256" key="4">
    <source>
        <dbReference type="ARBA" id="ARBA00022475"/>
    </source>
</evidence>
<dbReference type="PANTHER" id="PTHR43166">
    <property type="entry name" value="AMINO ACID IMPORT ATP-BINDING PROTEIN"/>
    <property type="match status" value="1"/>
</dbReference>
<evidence type="ECO:0000256" key="2">
    <source>
        <dbReference type="ARBA" id="ARBA00005417"/>
    </source>
</evidence>
<dbReference type="InterPro" id="IPR027417">
    <property type="entry name" value="P-loop_NTPase"/>
</dbReference>
<evidence type="ECO:0000259" key="6">
    <source>
        <dbReference type="PROSITE" id="PS50893"/>
    </source>
</evidence>
<gene>
    <name evidence="7" type="ORF">A9Q84_00570</name>
</gene>
<dbReference type="PANTHER" id="PTHR43166:SF9">
    <property type="entry name" value="GLUTAMATE_ASPARTATE IMPORT ATP-BINDING PROTEIN GLTL"/>
    <property type="match status" value="1"/>
</dbReference>
<protein>
    <recommendedName>
        <fullName evidence="6">ABC transporter domain-containing protein</fullName>
    </recommendedName>
</protein>
<dbReference type="Proteomes" id="UP000196531">
    <property type="component" value="Unassembled WGS sequence"/>
</dbReference>
<dbReference type="InterPro" id="IPR050086">
    <property type="entry name" value="MetN_ABC_transporter-like"/>
</dbReference>
<feature type="domain" description="ABC transporter" evidence="6">
    <location>
        <begin position="6"/>
        <end position="234"/>
    </location>
</feature>
<evidence type="ECO:0000313" key="7">
    <source>
        <dbReference type="EMBL" id="OUR99546.1"/>
    </source>
</evidence>
<reference evidence="8" key="1">
    <citation type="journal article" date="2017" name="Proc. Natl. Acad. Sci. U.S.A.">
        <title>Simulation of Deepwater Horizon oil plume reveals substrate specialization within a complex community of hydrocarbon-degraders.</title>
        <authorList>
            <person name="Hu P."/>
            <person name="Dubinsky E.A."/>
            <person name="Probst A.J."/>
            <person name="Wang J."/>
            <person name="Sieber C.M.K."/>
            <person name="Tom L.M."/>
            <person name="Gardinali P."/>
            <person name="Banfield J.F."/>
            <person name="Atlas R.M."/>
            <person name="Andersen G.L."/>
        </authorList>
    </citation>
    <scope>NUCLEOTIDE SEQUENCE [LARGE SCALE GENOMIC DNA]</scope>
</reference>
<evidence type="ECO:0000256" key="3">
    <source>
        <dbReference type="ARBA" id="ARBA00022448"/>
    </source>
</evidence>
<keyword evidence="4" id="KW-1003">Cell membrane</keyword>
<comment type="subcellular location">
    <subcellularLocation>
        <location evidence="1">Cell membrane</location>
        <topology evidence="1">Peripheral membrane protein</topology>
    </subcellularLocation>
</comment>
<evidence type="ECO:0000313" key="8">
    <source>
        <dbReference type="Proteomes" id="UP000196531"/>
    </source>
</evidence>
<dbReference type="GO" id="GO:0016887">
    <property type="term" value="F:ATP hydrolysis activity"/>
    <property type="evidence" value="ECO:0007669"/>
    <property type="project" value="InterPro"/>
</dbReference>
<dbReference type="EMBL" id="MAAO01000002">
    <property type="protein sequence ID" value="OUR99546.1"/>
    <property type="molecule type" value="Genomic_DNA"/>
</dbReference>
<dbReference type="Gene3D" id="3.40.50.300">
    <property type="entry name" value="P-loop containing nucleotide triphosphate hydrolases"/>
    <property type="match status" value="1"/>
</dbReference>
<dbReference type="PROSITE" id="PS50893">
    <property type="entry name" value="ABC_TRANSPORTER_2"/>
    <property type="match status" value="1"/>
</dbReference>
<evidence type="ECO:0000256" key="5">
    <source>
        <dbReference type="ARBA" id="ARBA00023136"/>
    </source>
</evidence>
<comment type="similarity">
    <text evidence="2">Belongs to the ABC transporter superfamily.</text>
</comment>
<accession>A0A1Y5FFM0</accession>
<sequence>MKELILKATDLVGRTTQCILGANIPYNFELYAGEVGILFSENESSELGRLIAAQGTIKRGSLKYHTDIGFNETSSTWKQNIGFGFREKGLLSNLSLFENVHLPVNYYNADPTSANLALKDIGVSESLWNKRPHQVSQSIQKLTLLARSIVLAPKLLFLDDPSALLSPTEKKEFYHWIQRQRKKGLAILIATDEIYRAATWGDWYICPRDHVRKDDFKEIFSPEQLDIQAALKKQMNKKDFFDELLSS</sequence>
<proteinExistence type="inferred from homology"/>
<organism evidence="7 8">
    <name type="scientific">Halobacteriovorax marinus</name>
    <dbReference type="NCBI Taxonomy" id="97084"/>
    <lineage>
        <taxon>Bacteria</taxon>
        <taxon>Pseudomonadati</taxon>
        <taxon>Bdellovibrionota</taxon>
        <taxon>Bacteriovoracia</taxon>
        <taxon>Bacteriovoracales</taxon>
        <taxon>Halobacteriovoraceae</taxon>
        <taxon>Halobacteriovorax</taxon>
    </lineage>
</organism>
<dbReference type="SUPFAM" id="SSF52540">
    <property type="entry name" value="P-loop containing nucleoside triphosphate hydrolases"/>
    <property type="match status" value="1"/>
</dbReference>
<dbReference type="GO" id="GO:0005886">
    <property type="term" value="C:plasma membrane"/>
    <property type="evidence" value="ECO:0007669"/>
    <property type="project" value="UniProtKB-SubCell"/>
</dbReference>
<dbReference type="InterPro" id="IPR003439">
    <property type="entry name" value="ABC_transporter-like_ATP-bd"/>
</dbReference>
<keyword evidence="3" id="KW-0813">Transport</keyword>
<evidence type="ECO:0000256" key="1">
    <source>
        <dbReference type="ARBA" id="ARBA00004202"/>
    </source>
</evidence>
<dbReference type="GO" id="GO:0005524">
    <property type="term" value="F:ATP binding"/>
    <property type="evidence" value="ECO:0007669"/>
    <property type="project" value="InterPro"/>
</dbReference>
<dbReference type="AlphaFoldDB" id="A0A1Y5FFM0"/>
<dbReference type="Pfam" id="PF00005">
    <property type="entry name" value="ABC_tran"/>
    <property type="match status" value="1"/>
</dbReference>